<keyword evidence="2" id="KW-1185">Reference proteome</keyword>
<gene>
    <name evidence="1" type="ORF">NPIL_8681</name>
</gene>
<proteinExistence type="predicted"/>
<dbReference type="Proteomes" id="UP000887013">
    <property type="component" value="Unassembled WGS sequence"/>
</dbReference>
<dbReference type="AlphaFoldDB" id="A0A8X6Q6G0"/>
<sequence length="245" mass="28913">MAYPNMALGNQMFCQMFYNFLPSNFAQPVVAYQTHVNNFLNGTQYFQNEMLQHHIQWQQKLHQYYRIGSPFCLDGNFGSNVPFMIQNEIKQPENTVGQFQNAFKGSQYPALRNRRGNKRSRCSARSKTRDVYNFQDSRRNPVNEEGNVLVSNNKASRVPLIDSNTHKSENSIFYINGNINSEVICESLNNSVQNNFDSMESSYEGYSNHNMTNSDEMQMDQVRHFVFYFHFKHREFRKDFSYLRF</sequence>
<evidence type="ECO:0000313" key="2">
    <source>
        <dbReference type="Proteomes" id="UP000887013"/>
    </source>
</evidence>
<accession>A0A8X6Q6G0</accession>
<protein>
    <submittedName>
        <fullName evidence="1">Uncharacterized protein</fullName>
    </submittedName>
</protein>
<dbReference type="EMBL" id="BMAW01027963">
    <property type="protein sequence ID" value="GFU04895.1"/>
    <property type="molecule type" value="Genomic_DNA"/>
</dbReference>
<reference evidence="1" key="1">
    <citation type="submission" date="2020-08" db="EMBL/GenBank/DDBJ databases">
        <title>Multicomponent nature underlies the extraordinary mechanical properties of spider dragline silk.</title>
        <authorList>
            <person name="Kono N."/>
            <person name="Nakamura H."/>
            <person name="Mori M."/>
            <person name="Yoshida Y."/>
            <person name="Ohtoshi R."/>
            <person name="Malay A.D."/>
            <person name="Moran D.A.P."/>
            <person name="Tomita M."/>
            <person name="Numata K."/>
            <person name="Arakawa K."/>
        </authorList>
    </citation>
    <scope>NUCLEOTIDE SEQUENCE</scope>
</reference>
<evidence type="ECO:0000313" key="1">
    <source>
        <dbReference type="EMBL" id="GFU04895.1"/>
    </source>
</evidence>
<name>A0A8X6Q6G0_NEPPI</name>
<organism evidence="1 2">
    <name type="scientific">Nephila pilipes</name>
    <name type="common">Giant wood spider</name>
    <name type="synonym">Nephila maculata</name>
    <dbReference type="NCBI Taxonomy" id="299642"/>
    <lineage>
        <taxon>Eukaryota</taxon>
        <taxon>Metazoa</taxon>
        <taxon>Ecdysozoa</taxon>
        <taxon>Arthropoda</taxon>
        <taxon>Chelicerata</taxon>
        <taxon>Arachnida</taxon>
        <taxon>Araneae</taxon>
        <taxon>Araneomorphae</taxon>
        <taxon>Entelegynae</taxon>
        <taxon>Araneoidea</taxon>
        <taxon>Nephilidae</taxon>
        <taxon>Nephila</taxon>
    </lineage>
</organism>
<comment type="caution">
    <text evidence="1">The sequence shown here is derived from an EMBL/GenBank/DDBJ whole genome shotgun (WGS) entry which is preliminary data.</text>
</comment>